<evidence type="ECO:0000313" key="2">
    <source>
        <dbReference type="WBParaSite" id="Gr19_v10_g15457.t1"/>
    </source>
</evidence>
<dbReference type="AlphaFoldDB" id="A0A914HB67"/>
<reference evidence="2" key="1">
    <citation type="submission" date="2022-11" db="UniProtKB">
        <authorList>
            <consortium name="WormBaseParasite"/>
        </authorList>
    </citation>
    <scope>IDENTIFICATION</scope>
</reference>
<dbReference type="WBParaSite" id="Gr19_v10_g15457.t1">
    <property type="protein sequence ID" value="Gr19_v10_g15457.t1"/>
    <property type="gene ID" value="Gr19_v10_g15457"/>
</dbReference>
<protein>
    <submittedName>
        <fullName evidence="2">Uncharacterized protein</fullName>
    </submittedName>
</protein>
<proteinExistence type="predicted"/>
<organism evidence="1 2">
    <name type="scientific">Globodera rostochiensis</name>
    <name type="common">Golden nematode worm</name>
    <name type="synonym">Heterodera rostochiensis</name>
    <dbReference type="NCBI Taxonomy" id="31243"/>
    <lineage>
        <taxon>Eukaryota</taxon>
        <taxon>Metazoa</taxon>
        <taxon>Ecdysozoa</taxon>
        <taxon>Nematoda</taxon>
        <taxon>Chromadorea</taxon>
        <taxon>Rhabditida</taxon>
        <taxon>Tylenchina</taxon>
        <taxon>Tylenchomorpha</taxon>
        <taxon>Tylenchoidea</taxon>
        <taxon>Heteroderidae</taxon>
        <taxon>Heteroderinae</taxon>
        <taxon>Globodera</taxon>
    </lineage>
</organism>
<dbReference type="Proteomes" id="UP000887572">
    <property type="component" value="Unplaced"/>
</dbReference>
<evidence type="ECO:0000313" key="1">
    <source>
        <dbReference type="Proteomes" id="UP000887572"/>
    </source>
</evidence>
<name>A0A914HB67_GLORO</name>
<accession>A0A914HB67</accession>
<sequence length="129" mass="14958">MVAHAPPGWSSEGVGMLFLFDRSGRSQNVVSLNFIINIWDFSSADIVPFELKNNLTGERLVFRHVDEDKCLLVRCPIKRDDDKWAEWEKEAVECGRKCQWNSIFIDFNDSDIGFGRHKRRARVTKKGKK</sequence>
<keyword evidence="1" id="KW-1185">Reference proteome</keyword>